<gene>
    <name evidence="1" type="ORF">BO94DRAFT_611737</name>
</gene>
<dbReference type="GeneID" id="37118787"/>
<dbReference type="OrthoDB" id="2963168at2759"/>
<dbReference type="SUPFAM" id="SSF53067">
    <property type="entry name" value="Actin-like ATPase domain"/>
    <property type="match status" value="1"/>
</dbReference>
<name>A0A317V523_9EURO</name>
<dbReference type="InterPro" id="IPR043129">
    <property type="entry name" value="ATPase_NBD"/>
</dbReference>
<dbReference type="Proteomes" id="UP000246702">
    <property type="component" value="Unassembled WGS sequence"/>
</dbReference>
<evidence type="ECO:0000313" key="2">
    <source>
        <dbReference type="Proteomes" id="UP000246702"/>
    </source>
</evidence>
<dbReference type="PANTHER" id="PTHR14187:SF5">
    <property type="entry name" value="HEAT SHOCK 70 KDA PROTEIN 12A"/>
    <property type="match status" value="1"/>
</dbReference>
<organism evidence="1 2">
    <name type="scientific">Aspergillus sclerotioniger CBS 115572</name>
    <dbReference type="NCBI Taxonomy" id="1450535"/>
    <lineage>
        <taxon>Eukaryota</taxon>
        <taxon>Fungi</taxon>
        <taxon>Dikarya</taxon>
        <taxon>Ascomycota</taxon>
        <taxon>Pezizomycotina</taxon>
        <taxon>Eurotiomycetes</taxon>
        <taxon>Eurotiomycetidae</taxon>
        <taxon>Eurotiales</taxon>
        <taxon>Aspergillaceae</taxon>
        <taxon>Aspergillus</taxon>
        <taxon>Aspergillus subgen. Circumdati</taxon>
    </lineage>
</organism>
<keyword evidence="2" id="KW-1185">Reference proteome</keyword>
<sequence length="330" mass="36603">MASFAMVPSKDAALVLSNKFQCSWFAVAALSVTQPYWIDNDGLIFDLLVEGKRKLTMIGLLDPIIDKARGLIGSQQDAVASLCTGTKHIYVVGGGACIPYVPDAIRWHFQGPGMIVTVPHSPHLTVVQGAAMYSSREAYLSVHRCLQHVGFSCTKQYDDTRDGQADPRVANVRHDPFRGEVTSDGVATWVLEKASHQLIGCFLPLLPLLTRRLMKEGLYDDGYTNEQAFFADLKASGDTLKRSHAVYKCRSAVAPQRVDHNSAVHYCSIELDFTPLRLWTLPTFWRDGALMYRVRYVIETTVFASLNEIKFTATAFDCKLGTRTVVLPAP</sequence>
<dbReference type="RefSeq" id="XP_025462016.1">
    <property type="nucleotide sequence ID" value="XM_025616644.1"/>
</dbReference>
<dbReference type="PANTHER" id="PTHR14187">
    <property type="entry name" value="ALPHA KINASE/ELONGATION FACTOR 2 KINASE"/>
    <property type="match status" value="1"/>
</dbReference>
<protein>
    <recommendedName>
        <fullName evidence="3">Actin-like ATPase domain-containing protein</fullName>
    </recommendedName>
</protein>
<accession>A0A317V523</accession>
<reference evidence="1 2" key="1">
    <citation type="submission" date="2016-12" db="EMBL/GenBank/DDBJ databases">
        <title>The genomes of Aspergillus section Nigri reveals drivers in fungal speciation.</title>
        <authorList>
            <consortium name="DOE Joint Genome Institute"/>
            <person name="Vesth T.C."/>
            <person name="Nybo J."/>
            <person name="Theobald S."/>
            <person name="Brandl J."/>
            <person name="Frisvad J.C."/>
            <person name="Nielsen K.F."/>
            <person name="Lyhne E.K."/>
            <person name="Kogle M.E."/>
            <person name="Kuo A."/>
            <person name="Riley R."/>
            <person name="Clum A."/>
            <person name="Nolan M."/>
            <person name="Lipzen A."/>
            <person name="Salamov A."/>
            <person name="Henrissat B."/>
            <person name="Wiebenga A."/>
            <person name="De Vries R.P."/>
            <person name="Grigoriev I.V."/>
            <person name="Mortensen U.H."/>
            <person name="Andersen M.R."/>
            <person name="Baker S.E."/>
        </authorList>
    </citation>
    <scope>NUCLEOTIDE SEQUENCE [LARGE SCALE GENOMIC DNA]</scope>
    <source>
        <strain evidence="1 2">CBS 115572</strain>
    </source>
</reference>
<proteinExistence type="predicted"/>
<dbReference type="STRING" id="1450535.A0A317V523"/>
<comment type="caution">
    <text evidence="1">The sequence shown here is derived from an EMBL/GenBank/DDBJ whole genome shotgun (WGS) entry which is preliminary data.</text>
</comment>
<dbReference type="AlphaFoldDB" id="A0A317V523"/>
<evidence type="ECO:0000313" key="1">
    <source>
        <dbReference type="EMBL" id="PWY67967.1"/>
    </source>
</evidence>
<evidence type="ECO:0008006" key="3">
    <source>
        <dbReference type="Google" id="ProtNLM"/>
    </source>
</evidence>
<dbReference type="EMBL" id="MSFK01000046">
    <property type="protein sequence ID" value="PWY67967.1"/>
    <property type="molecule type" value="Genomic_DNA"/>
</dbReference>